<accession>A0AA38IHY5</accession>
<keyword evidence="3" id="KW-1185">Reference proteome</keyword>
<dbReference type="Proteomes" id="UP001168821">
    <property type="component" value="Unassembled WGS sequence"/>
</dbReference>
<dbReference type="EMBL" id="JALNTZ010000004">
    <property type="protein sequence ID" value="KAJ3655503.1"/>
    <property type="molecule type" value="Genomic_DNA"/>
</dbReference>
<keyword evidence="1" id="KW-0472">Membrane</keyword>
<reference evidence="2" key="1">
    <citation type="journal article" date="2023" name="G3 (Bethesda)">
        <title>Whole genome assemblies of Zophobas morio and Tenebrio molitor.</title>
        <authorList>
            <person name="Kaur S."/>
            <person name="Stinson S.A."/>
            <person name="diCenzo G.C."/>
        </authorList>
    </citation>
    <scope>NUCLEOTIDE SEQUENCE</scope>
    <source>
        <strain evidence="2">QUZm001</strain>
    </source>
</reference>
<evidence type="ECO:0000313" key="2">
    <source>
        <dbReference type="EMBL" id="KAJ3655503.1"/>
    </source>
</evidence>
<comment type="caution">
    <text evidence="2">The sequence shown here is derived from an EMBL/GenBank/DDBJ whole genome shotgun (WGS) entry which is preliminary data.</text>
</comment>
<organism evidence="2 3">
    <name type="scientific">Zophobas morio</name>
    <dbReference type="NCBI Taxonomy" id="2755281"/>
    <lineage>
        <taxon>Eukaryota</taxon>
        <taxon>Metazoa</taxon>
        <taxon>Ecdysozoa</taxon>
        <taxon>Arthropoda</taxon>
        <taxon>Hexapoda</taxon>
        <taxon>Insecta</taxon>
        <taxon>Pterygota</taxon>
        <taxon>Neoptera</taxon>
        <taxon>Endopterygota</taxon>
        <taxon>Coleoptera</taxon>
        <taxon>Polyphaga</taxon>
        <taxon>Cucujiformia</taxon>
        <taxon>Tenebrionidae</taxon>
        <taxon>Zophobas</taxon>
    </lineage>
</organism>
<protein>
    <submittedName>
        <fullName evidence="2">Uncharacterized protein</fullName>
    </submittedName>
</protein>
<keyword evidence="1" id="KW-0812">Transmembrane</keyword>
<evidence type="ECO:0000313" key="3">
    <source>
        <dbReference type="Proteomes" id="UP001168821"/>
    </source>
</evidence>
<name>A0AA38IHY5_9CUCU</name>
<proteinExistence type="predicted"/>
<feature type="transmembrane region" description="Helical" evidence="1">
    <location>
        <begin position="162"/>
        <end position="185"/>
    </location>
</feature>
<evidence type="ECO:0000256" key="1">
    <source>
        <dbReference type="SAM" id="Phobius"/>
    </source>
</evidence>
<dbReference type="AlphaFoldDB" id="A0AA38IHY5"/>
<gene>
    <name evidence="2" type="ORF">Zmor_014631</name>
</gene>
<sequence length="226" mass="25466">MKLVLFLVPPILATIDLNFAELEYLASHLLPEECRRLVAAAHFKAYMMPNAVGQAAQAIPKDVPCIQLLLHWNSADGEGRGETHEVLEHRLRQMGKYELADWLGRTVFHQLGEDLQKSLHAGLGELANETTTTPRNISVPTLSPTIEYEDPREWLPFDTICLAVLGGLVVLTISVCVYVTCVSCCRRLKKPKKRVLGKSEYYEMVEDASNSESEDKFDIRQHETTM</sequence>
<keyword evidence="1" id="KW-1133">Transmembrane helix</keyword>